<dbReference type="EMBL" id="WTUX01000022">
    <property type="protein sequence ID" value="MZR15183.1"/>
    <property type="molecule type" value="Genomic_DNA"/>
</dbReference>
<dbReference type="Proteomes" id="UP000467322">
    <property type="component" value="Unassembled WGS sequence"/>
</dbReference>
<reference evidence="1 2" key="1">
    <citation type="submission" date="2019-12" db="EMBL/GenBank/DDBJ databases">
        <title>Maritimibacter sp. nov. sp. isolated from sea sand.</title>
        <authorList>
            <person name="Kim J."/>
            <person name="Jeong S.E."/>
            <person name="Jung H.S."/>
            <person name="Jeon C.O."/>
        </authorList>
    </citation>
    <scope>NUCLEOTIDE SEQUENCE [LARGE SCALE GENOMIC DNA]</scope>
    <source>
        <strain evidence="1 2">DP07</strain>
    </source>
</reference>
<dbReference type="AlphaFoldDB" id="A0A845MAM5"/>
<comment type="caution">
    <text evidence="1">The sequence shown here is derived from an EMBL/GenBank/DDBJ whole genome shotgun (WGS) entry which is preliminary data.</text>
</comment>
<protein>
    <submittedName>
        <fullName evidence="1">Uncharacterized protein</fullName>
    </submittedName>
</protein>
<evidence type="ECO:0000313" key="2">
    <source>
        <dbReference type="Proteomes" id="UP000467322"/>
    </source>
</evidence>
<dbReference type="RefSeq" id="WP_161353603.1">
    <property type="nucleotide sequence ID" value="NZ_WTUX01000022.1"/>
</dbReference>
<sequence length="85" mass="8611">MSKTKSGTSFGIGGVEALRRAVLGGDRDWPDPDGVDAAGAQLLAAAMRSGIEPPAEVRDAPAMLRIWAQLGLDAVLPLDGGGTAP</sequence>
<evidence type="ECO:0000313" key="1">
    <source>
        <dbReference type="EMBL" id="MZR15183.1"/>
    </source>
</evidence>
<accession>A0A845MAM5</accession>
<gene>
    <name evidence="1" type="ORF">GQE99_19365</name>
</gene>
<keyword evidence="2" id="KW-1185">Reference proteome</keyword>
<organism evidence="1 2">
    <name type="scientific">Maritimibacter harenae</name>
    <dbReference type="NCBI Taxonomy" id="2606218"/>
    <lineage>
        <taxon>Bacteria</taxon>
        <taxon>Pseudomonadati</taxon>
        <taxon>Pseudomonadota</taxon>
        <taxon>Alphaproteobacteria</taxon>
        <taxon>Rhodobacterales</taxon>
        <taxon>Roseobacteraceae</taxon>
        <taxon>Maritimibacter</taxon>
    </lineage>
</organism>
<name>A0A845MAM5_9RHOB</name>
<proteinExistence type="predicted"/>